<dbReference type="InterPro" id="IPR017871">
    <property type="entry name" value="ABC_transporter-like_CS"/>
</dbReference>
<feature type="transmembrane region" description="Helical" evidence="17">
    <location>
        <begin position="536"/>
        <end position="557"/>
    </location>
</feature>
<feature type="transmembrane region" description="Helical" evidence="17">
    <location>
        <begin position="578"/>
        <end position="604"/>
    </location>
</feature>
<keyword evidence="2" id="KW-0813">Transport</keyword>
<evidence type="ECO:0000256" key="11">
    <source>
        <dbReference type="ARBA" id="ARBA00023180"/>
    </source>
</evidence>
<reference evidence="20" key="3">
    <citation type="submission" date="2020-12" db="UniProtKB">
        <authorList>
            <consortium name="EnsemblPlants"/>
        </authorList>
    </citation>
    <scope>IDENTIFICATION</scope>
</reference>
<protein>
    <recommendedName>
        <fullName evidence="14">ABC transporter G family member STR2</fullName>
    </recommendedName>
    <alternativeName>
        <fullName evidence="15">Protein STUNTED ARBUSCULE 2</fullName>
    </alternativeName>
</protein>
<dbReference type="InterPro" id="IPR013525">
    <property type="entry name" value="ABC2_TM"/>
</dbReference>
<dbReference type="GO" id="GO:0005886">
    <property type="term" value="C:plasma membrane"/>
    <property type="evidence" value="ECO:0007669"/>
    <property type="project" value="UniProtKB-SubCell"/>
</dbReference>
<evidence type="ECO:0000313" key="21">
    <source>
        <dbReference type="Proteomes" id="UP000006727"/>
    </source>
</evidence>
<dbReference type="FunFam" id="3.40.50.300:FF:001556">
    <property type="entry name" value="ABC transporter G family member 6"/>
    <property type="match status" value="1"/>
</dbReference>
<dbReference type="GeneID" id="112286565"/>
<dbReference type="Gramene" id="Pp3c9_18880V3.2">
    <property type="protein sequence ID" value="Pp3c9_18880V3.2"/>
    <property type="gene ID" value="Pp3c9_18880"/>
</dbReference>
<dbReference type="InterPro" id="IPR027417">
    <property type="entry name" value="P-loop_NTPase"/>
</dbReference>
<feature type="transmembrane region" description="Helical" evidence="17">
    <location>
        <begin position="610"/>
        <end position="634"/>
    </location>
</feature>
<evidence type="ECO:0000256" key="5">
    <source>
        <dbReference type="ARBA" id="ARBA00022741"/>
    </source>
</evidence>
<evidence type="ECO:0000256" key="7">
    <source>
        <dbReference type="ARBA" id="ARBA00022840"/>
    </source>
</evidence>
<comment type="subunit">
    <text evidence="13">Heterodimerizes with STR; the resulting transporter is located in the peri-arbuscular membrane.</text>
</comment>
<keyword evidence="7" id="KW-0067">ATP-binding</keyword>
<evidence type="ECO:0000256" key="17">
    <source>
        <dbReference type="SAM" id="Phobius"/>
    </source>
</evidence>
<feature type="region of interest" description="Disordered" evidence="16">
    <location>
        <begin position="43"/>
        <end position="77"/>
    </location>
</feature>
<keyword evidence="21" id="KW-1185">Reference proteome</keyword>
<dbReference type="KEGG" id="ppp:112286565"/>
<dbReference type="PaxDb" id="3218-PP1S89_134V6.1"/>
<dbReference type="EnsemblPlants" id="Pp3c9_18880V3.2">
    <property type="protein sequence ID" value="Pp3c9_18880V3.2"/>
    <property type="gene ID" value="Pp3c9_18880"/>
</dbReference>
<dbReference type="GO" id="GO:0140359">
    <property type="term" value="F:ABC-type transporter activity"/>
    <property type="evidence" value="ECO:0007669"/>
    <property type="project" value="InterPro"/>
</dbReference>
<organism evidence="19">
    <name type="scientific">Physcomitrium patens</name>
    <name type="common">Spreading-leaved earth moss</name>
    <name type="synonym">Physcomitrella patens</name>
    <dbReference type="NCBI Taxonomy" id="3218"/>
    <lineage>
        <taxon>Eukaryota</taxon>
        <taxon>Viridiplantae</taxon>
        <taxon>Streptophyta</taxon>
        <taxon>Embryophyta</taxon>
        <taxon>Bryophyta</taxon>
        <taxon>Bryophytina</taxon>
        <taxon>Bryopsida</taxon>
        <taxon>Funariidae</taxon>
        <taxon>Funariales</taxon>
        <taxon>Funariaceae</taxon>
        <taxon>Physcomitrium</taxon>
    </lineage>
</organism>
<dbReference type="InterPro" id="IPR003439">
    <property type="entry name" value="ABC_transporter-like_ATP-bd"/>
</dbReference>
<dbReference type="PANTHER" id="PTHR48041:SF11">
    <property type="entry name" value="ABC TRANSPORTER G FAMILY MEMBER 16"/>
    <property type="match status" value="1"/>
</dbReference>
<comment type="similarity">
    <text evidence="12">Belongs to the ABC transporter superfamily. ABCG family. Stunted arbuscule (STR) subfamily.</text>
</comment>
<dbReference type="Proteomes" id="UP000006727">
    <property type="component" value="Chromosome 9"/>
</dbReference>
<name>A0A2K1K3R6_PHYPA</name>
<dbReference type="GO" id="GO:0009610">
    <property type="term" value="P:response to symbiotic fungus"/>
    <property type="evidence" value="ECO:0007669"/>
    <property type="project" value="UniProtKB-ARBA"/>
</dbReference>
<dbReference type="GO" id="GO:0005524">
    <property type="term" value="F:ATP binding"/>
    <property type="evidence" value="ECO:0007669"/>
    <property type="project" value="UniProtKB-KW"/>
</dbReference>
<comment type="subcellular location">
    <subcellularLocation>
        <location evidence="1">Cell membrane</location>
        <topology evidence="1">Multi-pass membrane protein</topology>
    </subcellularLocation>
</comment>
<dbReference type="GO" id="GO:0016887">
    <property type="term" value="F:ATP hydrolysis activity"/>
    <property type="evidence" value="ECO:0007669"/>
    <property type="project" value="InterPro"/>
</dbReference>
<accession>A0A2K1K3R6</accession>
<gene>
    <name evidence="20" type="primary">LOC112286565</name>
    <name evidence="19" type="ORF">PHYPA_012897</name>
</gene>
<evidence type="ECO:0000256" key="9">
    <source>
        <dbReference type="ARBA" id="ARBA00022989"/>
    </source>
</evidence>
<evidence type="ECO:0000256" key="12">
    <source>
        <dbReference type="ARBA" id="ARBA00061310"/>
    </source>
</evidence>
<evidence type="ECO:0000313" key="19">
    <source>
        <dbReference type="EMBL" id="PNR48421.1"/>
    </source>
</evidence>
<keyword evidence="8" id="KW-1278">Translocase</keyword>
<dbReference type="Pfam" id="PF00005">
    <property type="entry name" value="ABC_tran"/>
    <property type="match status" value="1"/>
</dbReference>
<dbReference type="PROSITE" id="PS00211">
    <property type="entry name" value="ABC_TRANSPORTER_1"/>
    <property type="match status" value="1"/>
</dbReference>
<dbReference type="GO" id="GO:0042626">
    <property type="term" value="F:ATPase-coupled transmembrane transporter activity"/>
    <property type="evidence" value="ECO:0000318"/>
    <property type="project" value="GO_Central"/>
</dbReference>
<proteinExistence type="inferred from homology"/>
<keyword evidence="10 17" id="KW-0472">Membrane</keyword>
<evidence type="ECO:0000256" key="13">
    <source>
        <dbReference type="ARBA" id="ARBA00062868"/>
    </source>
</evidence>
<dbReference type="EMBL" id="ABEU02000009">
    <property type="protein sequence ID" value="PNR48421.1"/>
    <property type="molecule type" value="Genomic_DNA"/>
</dbReference>
<evidence type="ECO:0000256" key="14">
    <source>
        <dbReference type="ARBA" id="ARBA00071994"/>
    </source>
</evidence>
<evidence type="ECO:0000256" key="2">
    <source>
        <dbReference type="ARBA" id="ARBA00022448"/>
    </source>
</evidence>
<evidence type="ECO:0000256" key="3">
    <source>
        <dbReference type="ARBA" id="ARBA00022475"/>
    </source>
</evidence>
<evidence type="ECO:0000256" key="15">
    <source>
        <dbReference type="ARBA" id="ARBA00079341"/>
    </source>
</evidence>
<feature type="domain" description="ABC transporter" evidence="18">
    <location>
        <begin position="143"/>
        <end position="383"/>
    </location>
</feature>
<keyword evidence="3" id="KW-1003">Cell membrane</keyword>
<evidence type="ECO:0000256" key="6">
    <source>
        <dbReference type="ARBA" id="ARBA00022801"/>
    </source>
</evidence>
<keyword evidence="9 17" id="KW-1133">Transmembrane helix</keyword>
<keyword evidence="6" id="KW-0378">Hydrolase</keyword>
<dbReference type="Gramene" id="Pp3c9_18880V3.1">
    <property type="protein sequence ID" value="Pp3c9_18880V3.1"/>
    <property type="gene ID" value="Pp3c9_18880"/>
</dbReference>
<dbReference type="GO" id="GO:0016020">
    <property type="term" value="C:membrane"/>
    <property type="evidence" value="ECO:0000318"/>
    <property type="project" value="GO_Central"/>
</dbReference>
<dbReference type="CDD" id="cd03213">
    <property type="entry name" value="ABCG_EPDR"/>
    <property type="match status" value="1"/>
</dbReference>
<evidence type="ECO:0000256" key="10">
    <source>
        <dbReference type="ARBA" id="ARBA00023136"/>
    </source>
</evidence>
<dbReference type="RefSeq" id="XP_024384303.1">
    <property type="nucleotide sequence ID" value="XM_024528535.2"/>
</dbReference>
<dbReference type="OMA" id="NDQAQFP"/>
<evidence type="ECO:0000259" key="18">
    <source>
        <dbReference type="PROSITE" id="PS50893"/>
    </source>
</evidence>
<feature type="transmembrane region" description="Helical" evidence="17">
    <location>
        <begin position="503"/>
        <end position="524"/>
    </location>
</feature>
<dbReference type="GO" id="GO:0055085">
    <property type="term" value="P:transmembrane transport"/>
    <property type="evidence" value="ECO:0000318"/>
    <property type="project" value="GO_Central"/>
</dbReference>
<evidence type="ECO:0000256" key="4">
    <source>
        <dbReference type="ARBA" id="ARBA00022692"/>
    </source>
</evidence>
<evidence type="ECO:0000256" key="8">
    <source>
        <dbReference type="ARBA" id="ARBA00022967"/>
    </source>
</evidence>
<dbReference type="InterPro" id="IPR003593">
    <property type="entry name" value="AAA+_ATPase"/>
</dbReference>
<reference evidence="19 21" key="1">
    <citation type="journal article" date="2008" name="Science">
        <title>The Physcomitrella genome reveals evolutionary insights into the conquest of land by plants.</title>
        <authorList>
            <person name="Rensing S."/>
            <person name="Lang D."/>
            <person name="Zimmer A."/>
            <person name="Terry A."/>
            <person name="Salamov A."/>
            <person name="Shapiro H."/>
            <person name="Nishiyama T."/>
            <person name="Perroud P.-F."/>
            <person name="Lindquist E."/>
            <person name="Kamisugi Y."/>
            <person name="Tanahashi T."/>
            <person name="Sakakibara K."/>
            <person name="Fujita T."/>
            <person name="Oishi K."/>
            <person name="Shin-I T."/>
            <person name="Kuroki Y."/>
            <person name="Toyoda A."/>
            <person name="Suzuki Y."/>
            <person name="Hashimoto A."/>
            <person name="Yamaguchi K."/>
            <person name="Sugano A."/>
            <person name="Kohara Y."/>
            <person name="Fujiyama A."/>
            <person name="Anterola A."/>
            <person name="Aoki S."/>
            <person name="Ashton N."/>
            <person name="Barbazuk W.B."/>
            <person name="Barker E."/>
            <person name="Bennetzen J."/>
            <person name="Bezanilla M."/>
            <person name="Blankenship R."/>
            <person name="Cho S.H."/>
            <person name="Dutcher S."/>
            <person name="Estelle M."/>
            <person name="Fawcett J.A."/>
            <person name="Gundlach H."/>
            <person name="Hanada K."/>
            <person name="Heyl A."/>
            <person name="Hicks K.A."/>
            <person name="Hugh J."/>
            <person name="Lohr M."/>
            <person name="Mayer K."/>
            <person name="Melkozernov A."/>
            <person name="Murata T."/>
            <person name="Nelson D."/>
            <person name="Pils B."/>
            <person name="Prigge M."/>
            <person name="Reiss B."/>
            <person name="Renner T."/>
            <person name="Rombauts S."/>
            <person name="Rushton P."/>
            <person name="Sanderfoot A."/>
            <person name="Schween G."/>
            <person name="Shiu S.-H."/>
            <person name="Stueber K."/>
            <person name="Theodoulou F.L."/>
            <person name="Tu H."/>
            <person name="Van de Peer Y."/>
            <person name="Verrier P.J."/>
            <person name="Waters E."/>
            <person name="Wood A."/>
            <person name="Yang L."/>
            <person name="Cove D."/>
            <person name="Cuming A."/>
            <person name="Hasebe M."/>
            <person name="Lucas S."/>
            <person name="Mishler D.B."/>
            <person name="Reski R."/>
            <person name="Grigoriev I."/>
            <person name="Quatrano R.S."/>
            <person name="Boore J.L."/>
        </authorList>
    </citation>
    <scope>NUCLEOTIDE SEQUENCE [LARGE SCALE GENOMIC DNA]</scope>
    <source>
        <strain evidence="20 21">cv. Gransden 2004</strain>
    </source>
</reference>
<dbReference type="SMART" id="SM00382">
    <property type="entry name" value="AAA"/>
    <property type="match status" value="1"/>
</dbReference>
<feature type="transmembrane region" description="Helical" evidence="17">
    <location>
        <begin position="767"/>
        <end position="788"/>
    </location>
</feature>
<reference evidence="19 21" key="2">
    <citation type="journal article" date="2018" name="Plant J.">
        <title>The Physcomitrella patens chromosome-scale assembly reveals moss genome structure and evolution.</title>
        <authorList>
            <person name="Lang D."/>
            <person name="Ullrich K.K."/>
            <person name="Murat F."/>
            <person name="Fuchs J."/>
            <person name="Jenkins J."/>
            <person name="Haas F.B."/>
            <person name="Piednoel M."/>
            <person name="Gundlach H."/>
            <person name="Van Bel M."/>
            <person name="Meyberg R."/>
            <person name="Vives C."/>
            <person name="Morata J."/>
            <person name="Symeonidi A."/>
            <person name="Hiss M."/>
            <person name="Muchero W."/>
            <person name="Kamisugi Y."/>
            <person name="Saleh O."/>
            <person name="Blanc G."/>
            <person name="Decker E.L."/>
            <person name="van Gessel N."/>
            <person name="Grimwood J."/>
            <person name="Hayes R.D."/>
            <person name="Graham S.W."/>
            <person name="Gunter L.E."/>
            <person name="McDaniel S.F."/>
            <person name="Hoernstein S.N.W."/>
            <person name="Larsson A."/>
            <person name="Li F.W."/>
            <person name="Perroud P.F."/>
            <person name="Phillips J."/>
            <person name="Ranjan P."/>
            <person name="Rokshar D.S."/>
            <person name="Rothfels C.J."/>
            <person name="Schneider L."/>
            <person name="Shu S."/>
            <person name="Stevenson D.W."/>
            <person name="Thummler F."/>
            <person name="Tillich M."/>
            <person name="Villarreal Aguilar J.C."/>
            <person name="Widiez T."/>
            <person name="Wong G.K."/>
            <person name="Wymore A."/>
            <person name="Zhang Y."/>
            <person name="Zimmer A.D."/>
            <person name="Quatrano R.S."/>
            <person name="Mayer K.F.X."/>
            <person name="Goodstein D."/>
            <person name="Casacuberta J.M."/>
            <person name="Vandepoele K."/>
            <person name="Reski R."/>
            <person name="Cuming A.C."/>
            <person name="Tuskan G.A."/>
            <person name="Maumus F."/>
            <person name="Salse J."/>
            <person name="Schmutz J."/>
            <person name="Rensing S.A."/>
        </authorList>
    </citation>
    <scope>NUCLEOTIDE SEQUENCE [LARGE SCALE GENOMIC DNA]</scope>
    <source>
        <strain evidence="20 21">cv. Gransden 2004</strain>
    </source>
</reference>
<dbReference type="OrthoDB" id="66620at2759"/>
<dbReference type="PANTHER" id="PTHR48041">
    <property type="entry name" value="ABC TRANSPORTER G FAMILY MEMBER 28"/>
    <property type="match status" value="1"/>
</dbReference>
<dbReference type="AlphaFoldDB" id="A0A2K1K3R6"/>
<dbReference type="PROSITE" id="PS50893">
    <property type="entry name" value="ABC_TRANSPORTER_2"/>
    <property type="match status" value="1"/>
</dbReference>
<dbReference type="EnsemblPlants" id="Pp3c9_18880V3.1">
    <property type="protein sequence ID" value="Pp3c9_18880V3.1"/>
    <property type="gene ID" value="Pp3c9_18880"/>
</dbReference>
<keyword evidence="11" id="KW-0325">Glycoprotein</keyword>
<keyword evidence="5" id="KW-0547">Nucleotide-binding</keyword>
<evidence type="ECO:0000256" key="16">
    <source>
        <dbReference type="SAM" id="MobiDB-lite"/>
    </source>
</evidence>
<dbReference type="InterPro" id="IPR050352">
    <property type="entry name" value="ABCG_transporters"/>
</dbReference>
<keyword evidence="4 17" id="KW-0812">Transmembrane</keyword>
<feature type="compositionally biased region" description="Polar residues" evidence="16">
    <location>
        <begin position="63"/>
        <end position="77"/>
    </location>
</feature>
<feature type="transmembrane region" description="Helical" evidence="17">
    <location>
        <begin position="641"/>
        <end position="662"/>
    </location>
</feature>
<dbReference type="Gene3D" id="3.40.50.300">
    <property type="entry name" value="P-loop containing nucleotide triphosphate hydrolases"/>
    <property type="match status" value="1"/>
</dbReference>
<evidence type="ECO:0000313" key="20">
    <source>
        <dbReference type="EnsemblPlants" id="Pp3c9_18880V3.1"/>
    </source>
</evidence>
<dbReference type="Pfam" id="PF01061">
    <property type="entry name" value="ABC2_membrane"/>
    <property type="match status" value="1"/>
</dbReference>
<evidence type="ECO:0000256" key="1">
    <source>
        <dbReference type="ARBA" id="ARBA00004651"/>
    </source>
</evidence>
<dbReference type="SUPFAM" id="SSF52540">
    <property type="entry name" value="P-loop containing nucleoside triphosphate hydrolases"/>
    <property type="match status" value="1"/>
</dbReference>
<sequence>MLGIKEGYMREVPATPSATSPYIVRSMSAGSYGGLDLAVPVTKPMAPKPPVAGGPSKPKELTSRNGKGQNGSTSTGAVSVVNKNFSNEVTVVGGNQEVISAQVNLDIWLEFRDLTYTVASKRRLGWDSFKWVCPCFSRHKNEVEMNPAQKKVPVTKSLLQGISGKAKDGEILAVMGPSGSGKSTLIDALAQRIDRKSLVGSITLNGQEVDPDLLRNISAYVMQDDLLFPMLTVKETLMFAANVRLPASHGKEAKIARVNSMIRQLGLGKVADTIIGDESHRGVSGGERRRVSIGIDIVHGPLLLFLDEPTSGLDSSSAFMVVETLRHIAEMGSIVIFSVHQPSDRILGLIDNLLILANGQMIYMGHPKELTAYFTAFNHGYPIPSSHGNAAEFAIDLIQILSSMPEGIRPLVTRYKVTSSYNHLRGESSPANRARLHPATPTGVAGAIAASIAKGRLMSTSGYVEHCNDSATLVLKFANTRSEEIKFLTWRCITNIRRTPELFYTRLGTVTVSGLLLATIFWQLDHTPKGLQERLGFFTFAMTFSYYSCVDTLPIFLQERYIFIRETAHNAYRKSSYVLANALIYIPFLGLLSFAFAVTTFWAVGLAGGFGGFCFFFLIIWASFWAGNSFATFLSAIIPNVILGYTIVVAVLAYFLLLSGFFRTRDRIPNYWIWFHYISLIKYPYEAVVRNELMRSSASSCYETAGQIFTNTPLAPYIPETLVNSVLETLKEDVLSDTPYSDLNGSTCIMDGMAVLQNQDITQLGKWSNLVITIAFGVVYRVLFYFVLGKAQNQRH</sequence>